<accession>A0ABT0BWN5</accession>
<feature type="domain" description="NADPH-dependent FMN reductase-like" evidence="3">
    <location>
        <begin position="1"/>
        <end position="153"/>
    </location>
</feature>
<dbReference type="Proteomes" id="UP001165444">
    <property type="component" value="Unassembled WGS sequence"/>
</dbReference>
<dbReference type="Pfam" id="PF03358">
    <property type="entry name" value="FMN_red"/>
    <property type="match status" value="1"/>
</dbReference>
<protein>
    <submittedName>
        <fullName evidence="4">Flavodoxin family protein</fullName>
    </submittedName>
</protein>
<dbReference type="InterPro" id="IPR005025">
    <property type="entry name" value="FMN_Rdtase-like_dom"/>
</dbReference>
<keyword evidence="5" id="KW-1185">Reference proteome</keyword>
<dbReference type="InterPro" id="IPR029039">
    <property type="entry name" value="Flavoprotein-like_sf"/>
</dbReference>
<dbReference type="PANTHER" id="PTHR43278:SF4">
    <property type="entry name" value="NAD(P)H-DEPENDENT FMN-CONTAINING OXIDOREDUCTASE YWQN-RELATED"/>
    <property type="match status" value="1"/>
</dbReference>
<proteinExistence type="predicted"/>
<comment type="caution">
    <text evidence="4">The sequence shown here is derived from an EMBL/GenBank/DDBJ whole genome shotgun (WGS) entry which is preliminary data.</text>
</comment>
<name>A0ABT0BWN5_9BACT</name>
<evidence type="ECO:0000313" key="5">
    <source>
        <dbReference type="Proteomes" id="UP001165444"/>
    </source>
</evidence>
<dbReference type="RefSeq" id="WP_243323030.1">
    <property type="nucleotide sequence ID" value="NZ_JAKZMM010000002.1"/>
</dbReference>
<sequence>MKVLLVNGSPHHKGCTFTALQEIEKELQTQGIETEIFWIGIRPLSGCMGCNYCLEAGRCCMEDSVNQFLEKAQQADGFIFGSPVHFASATGALTSFMDRVFYGRAKLFSNKPAAAIASCRRGGSSTTFDQLNKYFTISNMPVVSSNYWNTVHGNTPEEVAQDIEGLQTMRILARNMAWLLKCIEAGKQAGINPPAFEARTNTNFIR</sequence>
<organism evidence="4 5">
    <name type="scientific">Parabacteroides faecalis</name>
    <dbReference type="NCBI Taxonomy" id="2924040"/>
    <lineage>
        <taxon>Bacteria</taxon>
        <taxon>Pseudomonadati</taxon>
        <taxon>Bacteroidota</taxon>
        <taxon>Bacteroidia</taxon>
        <taxon>Bacteroidales</taxon>
        <taxon>Tannerellaceae</taxon>
        <taxon>Parabacteroides</taxon>
    </lineage>
</organism>
<dbReference type="InterPro" id="IPR051796">
    <property type="entry name" value="ISF_SsuE-like"/>
</dbReference>
<dbReference type="Gene3D" id="3.40.50.360">
    <property type="match status" value="1"/>
</dbReference>
<evidence type="ECO:0000256" key="2">
    <source>
        <dbReference type="ARBA" id="ARBA00022643"/>
    </source>
</evidence>
<reference evidence="4 5" key="1">
    <citation type="submission" date="2022-03" db="EMBL/GenBank/DDBJ databases">
        <title>Parabacteroides sp. nov. isolated from swine feces.</title>
        <authorList>
            <person name="Bak J.E."/>
        </authorList>
    </citation>
    <scope>NUCLEOTIDE SEQUENCE [LARGE SCALE GENOMIC DNA]</scope>
    <source>
        <strain evidence="4 5">AGMB00274</strain>
    </source>
</reference>
<evidence type="ECO:0000259" key="3">
    <source>
        <dbReference type="Pfam" id="PF03358"/>
    </source>
</evidence>
<dbReference type="EMBL" id="JAKZMM010000002">
    <property type="protein sequence ID" value="MCJ2379192.1"/>
    <property type="molecule type" value="Genomic_DNA"/>
</dbReference>
<dbReference type="SUPFAM" id="SSF52218">
    <property type="entry name" value="Flavoproteins"/>
    <property type="match status" value="1"/>
</dbReference>
<gene>
    <name evidence="4" type="ORF">MUN53_00900</name>
</gene>
<keyword evidence="1" id="KW-0285">Flavoprotein</keyword>
<evidence type="ECO:0000256" key="1">
    <source>
        <dbReference type="ARBA" id="ARBA00022630"/>
    </source>
</evidence>
<keyword evidence="2" id="KW-0288">FMN</keyword>
<evidence type="ECO:0000313" key="4">
    <source>
        <dbReference type="EMBL" id="MCJ2379192.1"/>
    </source>
</evidence>
<dbReference type="PANTHER" id="PTHR43278">
    <property type="entry name" value="NAD(P)H-DEPENDENT FMN-CONTAINING OXIDOREDUCTASE YWQN-RELATED"/>
    <property type="match status" value="1"/>
</dbReference>